<evidence type="ECO:0008006" key="2">
    <source>
        <dbReference type="Google" id="ProtNLM"/>
    </source>
</evidence>
<dbReference type="EMBL" id="AMCI01000358">
    <property type="protein sequence ID" value="EJX09596.1"/>
    <property type="molecule type" value="Genomic_DNA"/>
</dbReference>
<feature type="non-terminal residue" evidence="1">
    <location>
        <position position="151"/>
    </location>
</feature>
<sequence>MKLASLRPQTQKGQTVLHPQQVEEEPVRFIAIVTEGSKEELAYLKGYCFHLQQKGWVCKGQILYLNDSIRPDIYNKEIQASHPKRRMELMKELLSQKNPDFLYRPEEAWMVCDRDDGSFHVDQYEEVYEVCQQEGIHWVVSNPAFQLWLLL</sequence>
<dbReference type="Pfam" id="PF13707">
    <property type="entry name" value="RloB"/>
    <property type="match status" value="1"/>
</dbReference>
<proteinExistence type="predicted"/>
<reference evidence="1" key="1">
    <citation type="journal article" date="2012" name="PLoS ONE">
        <title>Gene sets for utilization of primary and secondary nutrition supplies in the distal gut of endangered iberian lynx.</title>
        <authorList>
            <person name="Alcaide M."/>
            <person name="Messina E."/>
            <person name="Richter M."/>
            <person name="Bargiela R."/>
            <person name="Peplies J."/>
            <person name="Huws S.A."/>
            <person name="Newbold C.J."/>
            <person name="Golyshin P.N."/>
            <person name="Simon M.A."/>
            <person name="Lopez G."/>
            <person name="Yakimov M.M."/>
            <person name="Ferrer M."/>
        </authorList>
    </citation>
    <scope>NUCLEOTIDE SEQUENCE</scope>
</reference>
<gene>
    <name evidence="1" type="ORF">EVA_02296</name>
</gene>
<accession>J9D9U0</accession>
<dbReference type="AlphaFoldDB" id="J9D9U0"/>
<organism evidence="1">
    <name type="scientific">gut metagenome</name>
    <dbReference type="NCBI Taxonomy" id="749906"/>
    <lineage>
        <taxon>unclassified sequences</taxon>
        <taxon>metagenomes</taxon>
        <taxon>organismal metagenomes</taxon>
    </lineage>
</organism>
<dbReference type="InterPro" id="IPR025591">
    <property type="entry name" value="RloB"/>
</dbReference>
<evidence type="ECO:0000313" key="1">
    <source>
        <dbReference type="EMBL" id="EJX09596.1"/>
    </source>
</evidence>
<comment type="caution">
    <text evidence="1">The sequence shown here is derived from an EMBL/GenBank/DDBJ whole genome shotgun (WGS) entry which is preliminary data.</text>
</comment>
<protein>
    <recommendedName>
        <fullName evidence="2">RloB-like protein</fullName>
    </recommendedName>
</protein>
<name>J9D9U0_9ZZZZ</name>